<protein>
    <submittedName>
        <fullName evidence="1">Uncharacterized protein</fullName>
    </submittedName>
</protein>
<comment type="caution">
    <text evidence="1">The sequence shown here is derived from an EMBL/GenBank/DDBJ whole genome shotgun (WGS) entry which is preliminary data.</text>
</comment>
<dbReference type="Proteomes" id="UP001444071">
    <property type="component" value="Unassembled WGS sequence"/>
</dbReference>
<organism evidence="1 2">
    <name type="scientific">Xenotaenia resolanae</name>
    <dbReference type="NCBI Taxonomy" id="208358"/>
    <lineage>
        <taxon>Eukaryota</taxon>
        <taxon>Metazoa</taxon>
        <taxon>Chordata</taxon>
        <taxon>Craniata</taxon>
        <taxon>Vertebrata</taxon>
        <taxon>Euteleostomi</taxon>
        <taxon>Actinopterygii</taxon>
        <taxon>Neopterygii</taxon>
        <taxon>Teleostei</taxon>
        <taxon>Neoteleostei</taxon>
        <taxon>Acanthomorphata</taxon>
        <taxon>Ovalentaria</taxon>
        <taxon>Atherinomorphae</taxon>
        <taxon>Cyprinodontiformes</taxon>
        <taxon>Goodeidae</taxon>
        <taxon>Xenotaenia</taxon>
    </lineage>
</organism>
<name>A0ABV0WMK0_9TELE</name>
<gene>
    <name evidence="1" type="ORF">XENORESO_018646</name>
</gene>
<reference evidence="1 2" key="1">
    <citation type="submission" date="2021-06" db="EMBL/GenBank/DDBJ databases">
        <authorList>
            <person name="Palmer J.M."/>
        </authorList>
    </citation>
    <scope>NUCLEOTIDE SEQUENCE [LARGE SCALE GENOMIC DNA]</scope>
    <source>
        <strain evidence="1 2">XR_2019</strain>
        <tissue evidence="1">Muscle</tissue>
    </source>
</reference>
<evidence type="ECO:0000313" key="1">
    <source>
        <dbReference type="EMBL" id="MEQ2270279.1"/>
    </source>
</evidence>
<accession>A0ABV0WMK0</accession>
<proteinExistence type="predicted"/>
<keyword evidence="2" id="KW-1185">Reference proteome</keyword>
<sequence length="103" mass="11840">MSVANKAKPMKQLACQPTVNHPIILFTATEFLQKRISVSHRSPKQQVTQHAVINYLSCYRVNSTKYTEWKELLNHLSLCLQALALRILKSLVSFCLPKEQEIM</sequence>
<evidence type="ECO:0000313" key="2">
    <source>
        <dbReference type="Proteomes" id="UP001444071"/>
    </source>
</evidence>
<dbReference type="EMBL" id="JAHRIM010056685">
    <property type="protein sequence ID" value="MEQ2270279.1"/>
    <property type="molecule type" value="Genomic_DNA"/>
</dbReference>